<dbReference type="InterPro" id="IPR000192">
    <property type="entry name" value="Aminotrans_V_dom"/>
</dbReference>
<dbReference type="Gene3D" id="3.40.640.10">
    <property type="entry name" value="Type I PLP-dependent aspartate aminotransferase-like (Major domain)"/>
    <property type="match status" value="1"/>
</dbReference>
<dbReference type="InterPro" id="IPR005303">
    <property type="entry name" value="MOCOS_middle"/>
</dbReference>
<dbReference type="GO" id="GO:0008265">
    <property type="term" value="F:molybdenum cofactor sulfurtransferase activity"/>
    <property type="evidence" value="ECO:0000318"/>
    <property type="project" value="GO_Central"/>
</dbReference>
<comment type="similarity">
    <text evidence="4">Belongs to the class-V pyridoxal-phosphate-dependent aminotransferase family. MOCOS subfamily.</text>
</comment>
<evidence type="ECO:0000256" key="1">
    <source>
        <dbReference type="ARBA" id="ARBA00022679"/>
    </source>
</evidence>
<dbReference type="OMA" id="PCTRCQM"/>
<dbReference type="HOGENOM" id="CLU_010913_0_1_1"/>
<dbReference type="InterPro" id="IPR005302">
    <property type="entry name" value="MoCF_Sase_C"/>
</dbReference>
<evidence type="ECO:0000256" key="2">
    <source>
        <dbReference type="ARBA" id="ARBA00022898"/>
    </source>
</evidence>
<dbReference type="GO" id="GO:0030151">
    <property type="term" value="F:molybdenum ion binding"/>
    <property type="evidence" value="ECO:0007669"/>
    <property type="project" value="UniProtKB-UniRule"/>
</dbReference>
<dbReference type="GO" id="GO:0016829">
    <property type="term" value="F:lyase activity"/>
    <property type="evidence" value="ECO:0007669"/>
    <property type="project" value="UniProtKB-UniRule"/>
</dbReference>
<keyword evidence="7" id="KW-1185">Reference proteome</keyword>
<keyword evidence="1 4" id="KW-0808">Transferase</keyword>
<dbReference type="FunCoup" id="E9GUD0">
    <property type="interactions" value="181"/>
</dbReference>
<dbReference type="Proteomes" id="UP000000305">
    <property type="component" value="Unassembled WGS sequence"/>
</dbReference>
<feature type="domain" description="MOSC" evidence="5">
    <location>
        <begin position="641"/>
        <end position="793"/>
    </location>
</feature>
<keyword evidence="3 4" id="KW-0501">Molybdenum cofactor biosynthesis</keyword>
<dbReference type="PROSITE" id="PS51340">
    <property type="entry name" value="MOSC"/>
    <property type="match status" value="1"/>
</dbReference>
<comment type="catalytic activity">
    <reaction evidence="4">
        <text>Mo-molybdopterin + L-cysteine + AH2 = thio-Mo-molybdopterin + L-alanine + A + H2O</text>
        <dbReference type="Rhea" id="RHEA:42636"/>
        <dbReference type="ChEBI" id="CHEBI:13193"/>
        <dbReference type="ChEBI" id="CHEBI:15377"/>
        <dbReference type="ChEBI" id="CHEBI:17499"/>
        <dbReference type="ChEBI" id="CHEBI:35235"/>
        <dbReference type="ChEBI" id="CHEBI:57972"/>
        <dbReference type="ChEBI" id="CHEBI:71302"/>
        <dbReference type="ChEBI" id="CHEBI:82685"/>
        <dbReference type="EC" id="2.8.1.9"/>
    </reaction>
</comment>
<dbReference type="GO" id="GO:0006777">
    <property type="term" value="P:Mo-molybdopterin cofactor biosynthetic process"/>
    <property type="evidence" value="ECO:0007669"/>
    <property type="project" value="UniProtKB-UniRule"/>
</dbReference>
<feature type="modified residue" description="N6-(pyridoxal phosphate)lysine" evidence="4">
    <location>
        <position position="283"/>
    </location>
</feature>
<dbReference type="EC" id="2.8.1.9" evidence="4"/>
<dbReference type="KEGG" id="dpx:DAPPUDRAFT_198784"/>
<dbReference type="SUPFAM" id="SSF141673">
    <property type="entry name" value="MOSC N-terminal domain-like"/>
    <property type="match status" value="1"/>
</dbReference>
<proteinExistence type="inferred from homology"/>
<dbReference type="AlphaFoldDB" id="E9GUD0"/>
<dbReference type="GO" id="GO:0043545">
    <property type="term" value="P:molybdopterin cofactor metabolic process"/>
    <property type="evidence" value="ECO:0000318"/>
    <property type="project" value="GO_Central"/>
</dbReference>
<feature type="active site" evidence="4">
    <location>
        <position position="443"/>
    </location>
</feature>
<dbReference type="eggNOG" id="KOG2142">
    <property type="taxonomic scope" value="Eukaryota"/>
</dbReference>
<keyword evidence="2 4" id="KW-0663">Pyridoxal phosphate</keyword>
<dbReference type="InParanoid" id="E9GUD0"/>
<dbReference type="Pfam" id="PF00266">
    <property type="entry name" value="Aminotran_5"/>
    <property type="match status" value="2"/>
</dbReference>
<reference evidence="6 7" key="1">
    <citation type="journal article" date="2011" name="Science">
        <title>The ecoresponsive genome of Daphnia pulex.</title>
        <authorList>
            <person name="Colbourne J.K."/>
            <person name="Pfrender M.E."/>
            <person name="Gilbert D."/>
            <person name="Thomas W.K."/>
            <person name="Tucker A."/>
            <person name="Oakley T.H."/>
            <person name="Tokishita S."/>
            <person name="Aerts A."/>
            <person name="Arnold G.J."/>
            <person name="Basu M.K."/>
            <person name="Bauer D.J."/>
            <person name="Caceres C.E."/>
            <person name="Carmel L."/>
            <person name="Casola C."/>
            <person name="Choi J.H."/>
            <person name="Detter J.C."/>
            <person name="Dong Q."/>
            <person name="Dusheyko S."/>
            <person name="Eads B.D."/>
            <person name="Frohlich T."/>
            <person name="Geiler-Samerotte K.A."/>
            <person name="Gerlach D."/>
            <person name="Hatcher P."/>
            <person name="Jogdeo S."/>
            <person name="Krijgsveld J."/>
            <person name="Kriventseva E.V."/>
            <person name="Kultz D."/>
            <person name="Laforsch C."/>
            <person name="Lindquist E."/>
            <person name="Lopez J."/>
            <person name="Manak J.R."/>
            <person name="Muller J."/>
            <person name="Pangilinan J."/>
            <person name="Patwardhan R.P."/>
            <person name="Pitluck S."/>
            <person name="Pritham E.J."/>
            <person name="Rechtsteiner A."/>
            <person name="Rho M."/>
            <person name="Rogozin I.B."/>
            <person name="Sakarya O."/>
            <person name="Salamov A."/>
            <person name="Schaack S."/>
            <person name="Shapiro H."/>
            <person name="Shiga Y."/>
            <person name="Skalitzky C."/>
            <person name="Smith Z."/>
            <person name="Souvorov A."/>
            <person name="Sung W."/>
            <person name="Tang Z."/>
            <person name="Tsuchiya D."/>
            <person name="Tu H."/>
            <person name="Vos H."/>
            <person name="Wang M."/>
            <person name="Wolf Y.I."/>
            <person name="Yamagata H."/>
            <person name="Yamada T."/>
            <person name="Ye Y."/>
            <person name="Shaw J.R."/>
            <person name="Andrews J."/>
            <person name="Crease T.J."/>
            <person name="Tang H."/>
            <person name="Lucas S.M."/>
            <person name="Robertson H.M."/>
            <person name="Bork P."/>
            <person name="Koonin E.V."/>
            <person name="Zdobnov E.M."/>
            <person name="Grigoriev I.V."/>
            <person name="Lynch M."/>
            <person name="Boore J.L."/>
        </authorList>
    </citation>
    <scope>NUCLEOTIDE SEQUENCE [LARGE SCALE GENOMIC DNA]</scope>
</reference>
<dbReference type="InterPro" id="IPR015421">
    <property type="entry name" value="PyrdxlP-dep_Trfase_major"/>
</dbReference>
<dbReference type="Pfam" id="PF03473">
    <property type="entry name" value="MOSC"/>
    <property type="match status" value="1"/>
</dbReference>
<organism evidence="6 7">
    <name type="scientific">Daphnia pulex</name>
    <name type="common">Water flea</name>
    <dbReference type="NCBI Taxonomy" id="6669"/>
    <lineage>
        <taxon>Eukaryota</taxon>
        <taxon>Metazoa</taxon>
        <taxon>Ecdysozoa</taxon>
        <taxon>Arthropoda</taxon>
        <taxon>Crustacea</taxon>
        <taxon>Branchiopoda</taxon>
        <taxon>Diplostraca</taxon>
        <taxon>Cladocera</taxon>
        <taxon>Anomopoda</taxon>
        <taxon>Daphniidae</taxon>
        <taxon>Daphnia</taxon>
    </lineage>
</organism>
<dbReference type="GO" id="GO:0030170">
    <property type="term" value="F:pyridoxal phosphate binding"/>
    <property type="evidence" value="ECO:0007669"/>
    <property type="project" value="UniProtKB-UniRule"/>
</dbReference>
<dbReference type="Pfam" id="PF03476">
    <property type="entry name" value="MOSC_N"/>
    <property type="match status" value="1"/>
</dbReference>
<evidence type="ECO:0000313" key="6">
    <source>
        <dbReference type="EMBL" id="EFX76810.1"/>
    </source>
</evidence>
<dbReference type="OrthoDB" id="420046at2759"/>
<evidence type="ECO:0000313" key="7">
    <source>
        <dbReference type="Proteomes" id="UP000000305"/>
    </source>
</evidence>
<evidence type="ECO:0000259" key="5">
    <source>
        <dbReference type="PROSITE" id="PS51340"/>
    </source>
</evidence>
<dbReference type="PhylomeDB" id="E9GUD0"/>
<dbReference type="EMBL" id="GL732566">
    <property type="protein sequence ID" value="EFX76810.1"/>
    <property type="molecule type" value="Genomic_DNA"/>
</dbReference>
<comment type="cofactor">
    <cofactor evidence="4">
        <name>pyridoxal 5'-phosphate</name>
        <dbReference type="ChEBI" id="CHEBI:597326"/>
    </cofactor>
</comment>
<accession>E9GUD0</accession>
<evidence type="ECO:0000256" key="4">
    <source>
        <dbReference type="HAMAP-Rule" id="MF_03050"/>
    </source>
</evidence>
<dbReference type="InterPro" id="IPR015424">
    <property type="entry name" value="PyrdxlP-dep_Trfase"/>
</dbReference>
<gene>
    <name evidence="6" type="ORF">DAPPUDRAFT_198784</name>
</gene>
<protein>
    <recommendedName>
        <fullName evidence="4">Molybdenum cofactor sulfurase</fullName>
        <shortName evidence="4">MCS</shortName>
        <shortName evidence="4">MOS</shortName>
        <shortName evidence="4">MoCo sulfurase</shortName>
        <ecNumber evidence="4">2.8.1.9</ecNumber>
    </recommendedName>
    <alternativeName>
        <fullName evidence="4">Molybdenum cofactor sulfurtransferase</fullName>
    </alternativeName>
</protein>
<dbReference type="HAMAP" id="MF_03050">
    <property type="entry name" value="MOCOS"/>
    <property type="match status" value="1"/>
</dbReference>
<comment type="function">
    <text evidence="4">Sulfurates the molybdenum cofactor. Sulfation of molybdenum is essential for xanthine dehydrogenase (XDH) and aldehyde oxidase (ADO) enzymes in which molybdenum cofactor is liganded by 1 oxygen and 1 sulfur atom in active form.</text>
</comment>
<dbReference type="STRING" id="6669.E9GUD0"/>
<evidence type="ECO:0000256" key="3">
    <source>
        <dbReference type="ARBA" id="ARBA00023150"/>
    </source>
</evidence>
<dbReference type="PANTHER" id="PTHR14237:SF80">
    <property type="entry name" value="MOLYBDENUM COFACTOR SULFURASE"/>
    <property type="match status" value="1"/>
</dbReference>
<dbReference type="InterPro" id="IPR028886">
    <property type="entry name" value="MoCo_sulfurase"/>
</dbReference>
<dbReference type="SUPFAM" id="SSF53383">
    <property type="entry name" value="PLP-dependent transferases"/>
    <property type="match status" value="1"/>
</dbReference>
<dbReference type="PANTHER" id="PTHR14237">
    <property type="entry name" value="MOLYBDOPTERIN COFACTOR SULFURASE MOSC"/>
    <property type="match status" value="1"/>
</dbReference>
<sequence>MEKDVYGEEAWQSINKNFDHVKGLYLDHAGSTLYSKSIIENSLTELTQNCFGNPHSRNIPSKITSDLIDQTRIELLNFFQADPDQYAVIFTSGATDSLRLVAESFKFSNDPDVGECGSFVYIKESHTSVIGMREYFKSFVPCYALPCDEITTYLNPGSATIPNAEHKKSNFLSSNTDENKVSHDEKCSANQHEKFEPSSNSLFVFPAQCNFSGFKYPLELIAFAQENGFSEMKSDLCLNRELIRKQKKKNNWFCLLDAASFVGTNQLNLSVWKPDMVVISFYKIFGYPTGLGALIVHRRANCVLQKKYVGGGTVDVVSSSRDFHAARQLLEEKFENGTINFLAILSLRHGMRELKRLVTTMENVSIHTFQLGQLLYVTLRKLKYANGKSLVKIYSHTEFTDRHRQGAIVTFNLMTEKGDYIGYAHVEKILALYDIHVRTGCFCNPAACQKFLDLSEEDLCSNYLSGHKCGDENDLIDGRPTGAVRVSFGYMSQGNDVVQFVNILRQCQCEKVEMKPEQLVSSQPNIELSGICIYPIKSCGAFSPKAWPISKSGLLYDRCWVIVNEAGAALTQKREPKLCMIRPEIDLKEKKLILKCLTQPSITMDIEDYNLSATNELKFTKICGRVMRFAECESVVNEWLSKVIGQPALKLLRCFESHSSLVNDSSFLLVNLNSVSSLQMQFRNDDSSAPISTVTNEELVTRFRGNFVISGANAFEEDSWTKIKIGPFAFKNVGPCYRCQMVCVDQNTASRNQEALSVLANFRGKKMPFGICLEMSSQSNGSVVEIGSRIVRDYTEDSTI</sequence>
<name>E9GUD0_DAPPU</name>